<dbReference type="Proteomes" id="UP001596201">
    <property type="component" value="Unassembled WGS sequence"/>
</dbReference>
<organism evidence="1 2">
    <name type="scientific">Salinirubrum litoreum</name>
    <dbReference type="NCBI Taxonomy" id="1126234"/>
    <lineage>
        <taxon>Archaea</taxon>
        <taxon>Methanobacteriati</taxon>
        <taxon>Methanobacteriota</taxon>
        <taxon>Stenosarchaea group</taxon>
        <taxon>Halobacteria</taxon>
        <taxon>Halobacteriales</taxon>
        <taxon>Haloferacaceae</taxon>
        <taxon>Salinirubrum</taxon>
    </lineage>
</organism>
<evidence type="ECO:0000313" key="1">
    <source>
        <dbReference type="EMBL" id="MFC5365776.1"/>
    </source>
</evidence>
<proteinExistence type="predicted"/>
<keyword evidence="2" id="KW-1185">Reference proteome</keyword>
<evidence type="ECO:0000313" key="2">
    <source>
        <dbReference type="Proteomes" id="UP001596201"/>
    </source>
</evidence>
<dbReference type="InterPro" id="IPR032347">
    <property type="entry name" value="DUF4864"/>
</dbReference>
<sequence>MHDQHNPSDVHVPAPDFAPAEVVSLHLDAFGRVGVADTGADPATTRGLDDAAVQTAFRFASPAVRRRIGSAGNLRTLLLSRLYEPLVTFERSATAPIEVTGDRARQEVTVMTPDRAEAVYEFRLARADSGPEVGCWLVDAVDRIA</sequence>
<reference evidence="1 2" key="1">
    <citation type="journal article" date="2019" name="Int. J. Syst. Evol. Microbiol.">
        <title>The Global Catalogue of Microorganisms (GCM) 10K type strain sequencing project: providing services to taxonomists for standard genome sequencing and annotation.</title>
        <authorList>
            <consortium name="The Broad Institute Genomics Platform"/>
            <consortium name="The Broad Institute Genome Sequencing Center for Infectious Disease"/>
            <person name="Wu L."/>
            <person name="Ma J."/>
        </authorList>
    </citation>
    <scope>NUCLEOTIDE SEQUENCE [LARGE SCALE GENOMIC DNA]</scope>
    <source>
        <strain evidence="1 2">CGMCC 1.12237</strain>
    </source>
</reference>
<dbReference type="EMBL" id="JBHSKX010000001">
    <property type="protein sequence ID" value="MFC5365776.1"/>
    <property type="molecule type" value="Genomic_DNA"/>
</dbReference>
<dbReference type="AlphaFoldDB" id="A0ABD5R6W3"/>
<dbReference type="Pfam" id="PF16156">
    <property type="entry name" value="DUF4864"/>
    <property type="match status" value="1"/>
</dbReference>
<dbReference type="RefSeq" id="WP_227228943.1">
    <property type="nucleotide sequence ID" value="NZ_JAJCVJ010000001.1"/>
</dbReference>
<protein>
    <submittedName>
        <fullName evidence="1">DUF4864 domain-containing protein</fullName>
    </submittedName>
</protein>
<comment type="caution">
    <text evidence="1">The sequence shown here is derived from an EMBL/GenBank/DDBJ whole genome shotgun (WGS) entry which is preliminary data.</text>
</comment>
<accession>A0ABD5R6W3</accession>
<gene>
    <name evidence="1" type="ORF">ACFPJ5_02420</name>
</gene>
<name>A0ABD5R6W3_9EURY</name>